<dbReference type="Proteomes" id="UP000252731">
    <property type="component" value="Unassembled WGS sequence"/>
</dbReference>
<dbReference type="EMBL" id="QNSF01000025">
    <property type="protein sequence ID" value="RBP86579.1"/>
    <property type="molecule type" value="Genomic_DNA"/>
</dbReference>
<evidence type="ECO:0000313" key="1">
    <source>
        <dbReference type="EMBL" id="RBP86579.1"/>
    </source>
</evidence>
<name>A0A366JI86_CYTFI</name>
<dbReference type="RefSeq" id="WP_113885536.1">
    <property type="nucleotide sequence ID" value="NZ_QNSF01000025.1"/>
</dbReference>
<proteinExistence type="predicted"/>
<dbReference type="OrthoDB" id="2942189at2"/>
<organism evidence="1 2">
    <name type="scientific">Cytobacillus firmus</name>
    <name type="common">Bacillus firmus</name>
    <dbReference type="NCBI Taxonomy" id="1399"/>
    <lineage>
        <taxon>Bacteria</taxon>
        <taxon>Bacillati</taxon>
        <taxon>Bacillota</taxon>
        <taxon>Bacilli</taxon>
        <taxon>Bacillales</taxon>
        <taxon>Bacillaceae</taxon>
        <taxon>Cytobacillus</taxon>
    </lineage>
</organism>
<gene>
    <name evidence="1" type="ORF">DFO70_12547</name>
</gene>
<comment type="caution">
    <text evidence="1">The sequence shown here is derived from an EMBL/GenBank/DDBJ whole genome shotgun (WGS) entry which is preliminary data.</text>
</comment>
<protein>
    <submittedName>
        <fullName evidence="1">Uncharacterized protein</fullName>
    </submittedName>
</protein>
<keyword evidence="2" id="KW-1185">Reference proteome</keyword>
<accession>A0A366JI86</accession>
<dbReference type="AlphaFoldDB" id="A0A366JI86"/>
<evidence type="ECO:0000313" key="2">
    <source>
        <dbReference type="Proteomes" id="UP000252731"/>
    </source>
</evidence>
<sequence length="64" mass="7393">MWWLIGIGGLLSFGFIVDRWNKRKGINNFDPEENAKHVSNSEKIYMESHMHNVKNNNQDNGGGF</sequence>
<reference evidence="1 2" key="1">
    <citation type="submission" date="2018-06" db="EMBL/GenBank/DDBJ databases">
        <title>Freshwater and sediment microbial communities from various areas in North America, analyzing microbe dynamics in response to fracking.</title>
        <authorList>
            <person name="Lamendella R."/>
        </authorList>
    </citation>
    <scope>NUCLEOTIDE SEQUENCE [LARGE SCALE GENOMIC DNA]</scope>
    <source>
        <strain evidence="1 2">14_TX</strain>
    </source>
</reference>